<dbReference type="Proteomes" id="UP000824219">
    <property type="component" value="Linkage Group LG24"/>
</dbReference>
<proteinExistence type="predicted"/>
<protein>
    <submittedName>
        <fullName evidence="1">Uncharacterized protein</fullName>
    </submittedName>
</protein>
<dbReference type="AlphaFoldDB" id="A0A9D3N7C2"/>
<keyword evidence="2" id="KW-1185">Reference proteome</keyword>
<dbReference type="EMBL" id="JAHKSW010000024">
    <property type="protein sequence ID" value="KAG7317259.1"/>
    <property type="molecule type" value="Genomic_DNA"/>
</dbReference>
<accession>A0A9D3N7C2</accession>
<name>A0A9D3N7C2_9TELE</name>
<comment type="caution">
    <text evidence="1">The sequence shown here is derived from an EMBL/GenBank/DDBJ whole genome shotgun (WGS) entry which is preliminary data.</text>
</comment>
<evidence type="ECO:0000313" key="2">
    <source>
        <dbReference type="Proteomes" id="UP000824219"/>
    </source>
</evidence>
<gene>
    <name evidence="1" type="ORF">KOW79_019557</name>
</gene>
<sequence>MNGRARRCKAGLFVASRAAFHFIHPWKKPVTHYSQNTMALVGTFHAAAESNSAGGTRVNCKWPLLFQAHCESSAGLLLPNSQWTADLY</sequence>
<evidence type="ECO:0000313" key="1">
    <source>
        <dbReference type="EMBL" id="KAG7317259.1"/>
    </source>
</evidence>
<organism evidence="1 2">
    <name type="scientific">Hemibagrus wyckioides</name>
    <dbReference type="NCBI Taxonomy" id="337641"/>
    <lineage>
        <taxon>Eukaryota</taxon>
        <taxon>Metazoa</taxon>
        <taxon>Chordata</taxon>
        <taxon>Craniata</taxon>
        <taxon>Vertebrata</taxon>
        <taxon>Euteleostomi</taxon>
        <taxon>Actinopterygii</taxon>
        <taxon>Neopterygii</taxon>
        <taxon>Teleostei</taxon>
        <taxon>Ostariophysi</taxon>
        <taxon>Siluriformes</taxon>
        <taxon>Bagridae</taxon>
        <taxon>Hemibagrus</taxon>
    </lineage>
</organism>
<dbReference type="OrthoDB" id="10557521at2759"/>
<reference evidence="1 2" key="1">
    <citation type="submission" date="2021-06" db="EMBL/GenBank/DDBJ databases">
        <title>Chromosome-level genome assembly of the red-tail catfish (Hemibagrus wyckioides).</title>
        <authorList>
            <person name="Shao F."/>
        </authorList>
    </citation>
    <scope>NUCLEOTIDE SEQUENCE [LARGE SCALE GENOMIC DNA]</scope>
    <source>
        <strain evidence="1">EC202008001</strain>
        <tissue evidence="1">Blood</tissue>
    </source>
</reference>